<proteinExistence type="predicted"/>
<evidence type="ECO:0000313" key="2">
    <source>
        <dbReference type="WBParaSite" id="SPAL_0001222700.1"/>
    </source>
</evidence>
<dbReference type="WBParaSite" id="SPAL_0001222700.1">
    <property type="protein sequence ID" value="SPAL_0001222700.1"/>
    <property type="gene ID" value="SPAL_0001222700"/>
</dbReference>
<evidence type="ECO:0000313" key="1">
    <source>
        <dbReference type="Proteomes" id="UP000046392"/>
    </source>
</evidence>
<dbReference type="AlphaFoldDB" id="A0A0N5C2L7"/>
<sequence length="94" mass="10796">MLHYSYFMWFYVHVSSEPSKTMASASKKLHFLGLYFLDAKNVISILRHVCPLQTFGLMCGLEFKALFGKFCILHRDFFRVISTPLAGPDSVEVN</sequence>
<keyword evidence="1" id="KW-1185">Reference proteome</keyword>
<organism evidence="1 2">
    <name type="scientific">Strongyloides papillosus</name>
    <name type="common">Intestinal threadworm</name>
    <dbReference type="NCBI Taxonomy" id="174720"/>
    <lineage>
        <taxon>Eukaryota</taxon>
        <taxon>Metazoa</taxon>
        <taxon>Ecdysozoa</taxon>
        <taxon>Nematoda</taxon>
        <taxon>Chromadorea</taxon>
        <taxon>Rhabditida</taxon>
        <taxon>Tylenchina</taxon>
        <taxon>Panagrolaimomorpha</taxon>
        <taxon>Strongyloidoidea</taxon>
        <taxon>Strongyloididae</taxon>
        <taxon>Strongyloides</taxon>
    </lineage>
</organism>
<name>A0A0N5C2L7_STREA</name>
<reference evidence="2" key="1">
    <citation type="submission" date="2017-02" db="UniProtKB">
        <authorList>
            <consortium name="WormBaseParasite"/>
        </authorList>
    </citation>
    <scope>IDENTIFICATION</scope>
</reference>
<protein>
    <submittedName>
        <fullName evidence="2">Secreted protein</fullName>
    </submittedName>
</protein>
<accession>A0A0N5C2L7</accession>
<dbReference type="Proteomes" id="UP000046392">
    <property type="component" value="Unplaced"/>
</dbReference>